<organism evidence="3 4">
    <name type="scientific">Anopheles farauti</name>
    <dbReference type="NCBI Taxonomy" id="69004"/>
    <lineage>
        <taxon>Eukaryota</taxon>
        <taxon>Metazoa</taxon>
        <taxon>Ecdysozoa</taxon>
        <taxon>Arthropoda</taxon>
        <taxon>Hexapoda</taxon>
        <taxon>Insecta</taxon>
        <taxon>Pterygota</taxon>
        <taxon>Neoptera</taxon>
        <taxon>Endopterygota</taxon>
        <taxon>Diptera</taxon>
        <taxon>Nematocera</taxon>
        <taxon>Culicoidea</taxon>
        <taxon>Culicidae</taxon>
        <taxon>Anophelinae</taxon>
        <taxon>Anopheles</taxon>
    </lineage>
</organism>
<dbReference type="VEuPathDB" id="VectorBase:AFAF012823"/>
<feature type="region of interest" description="Disordered" evidence="2">
    <location>
        <begin position="156"/>
        <end position="254"/>
    </location>
</feature>
<evidence type="ECO:0000313" key="3">
    <source>
        <dbReference type="EnsemblMetazoa" id="AFAF012823-PA"/>
    </source>
</evidence>
<proteinExistence type="predicted"/>
<evidence type="ECO:0000256" key="2">
    <source>
        <dbReference type="SAM" id="MobiDB-lite"/>
    </source>
</evidence>
<feature type="coiled-coil region" evidence="1">
    <location>
        <begin position="49"/>
        <end position="104"/>
    </location>
</feature>
<keyword evidence="1" id="KW-0175">Coiled coil</keyword>
<keyword evidence="4" id="KW-1185">Reference proteome</keyword>
<evidence type="ECO:0000256" key="1">
    <source>
        <dbReference type="SAM" id="Coils"/>
    </source>
</evidence>
<sequence>MVPQRFLRSSRAAPTETRLPTTKRSSLRSIKKAKVGVAKLPEPSGSADVETADTEKTLLRELVETLRQQLASSQKEKELADRTMEKMLAELDDLNGMIAGLKEALHRRDKKATETAVEMERLRKEFATEKAYTEFYSSRQVQEKVAMTAGAYAKEREWQRHQQGKLRATASRKPQPKTLPAASQSQEQPRPQQHQEANAAVGERQEPKWSEVVARRTPPSCPHHQQQEQLQQQQRREQIQQERKRQRLPRRRPDAVLVIPAPGVSYMEMYEPVRMSPALEDLQPLIRRGKRTPKDHLKLELQKSVDSAVVCRRVKETLGDKAEVRLIQSMAEIAITGIDCLMREDHVRKAMETTLKFAPSMATIRMFERRDASQLVKVRLPVKEAAVLVQSQSCRCHSRRVP</sequence>
<feature type="compositionally biased region" description="Low complexity" evidence="2">
    <location>
        <begin position="180"/>
        <end position="197"/>
    </location>
</feature>
<evidence type="ECO:0000313" key="4">
    <source>
        <dbReference type="Proteomes" id="UP000075886"/>
    </source>
</evidence>
<reference evidence="3" key="2">
    <citation type="submission" date="2020-05" db="UniProtKB">
        <authorList>
            <consortium name="EnsemblMetazoa"/>
        </authorList>
    </citation>
    <scope>IDENTIFICATION</scope>
    <source>
        <strain evidence="3">FAR1</strain>
    </source>
</reference>
<feature type="compositionally biased region" description="Basic and acidic residues" evidence="2">
    <location>
        <begin position="234"/>
        <end position="243"/>
    </location>
</feature>
<name>A0A182QLW2_9DIPT</name>
<dbReference type="Proteomes" id="UP000075886">
    <property type="component" value="Unassembled WGS sequence"/>
</dbReference>
<reference evidence="4" key="1">
    <citation type="submission" date="2014-01" db="EMBL/GenBank/DDBJ databases">
        <title>The Genome Sequence of Anopheles farauti FAR1 (V2).</title>
        <authorList>
            <consortium name="The Broad Institute Genomics Platform"/>
            <person name="Neafsey D.E."/>
            <person name="Besansky N."/>
            <person name="Howell P."/>
            <person name="Walton C."/>
            <person name="Young S.K."/>
            <person name="Zeng Q."/>
            <person name="Gargeya S."/>
            <person name="Fitzgerald M."/>
            <person name="Haas B."/>
            <person name="Abouelleil A."/>
            <person name="Allen A.W."/>
            <person name="Alvarado L."/>
            <person name="Arachchi H.M."/>
            <person name="Berlin A.M."/>
            <person name="Chapman S.B."/>
            <person name="Gainer-Dewar J."/>
            <person name="Goldberg J."/>
            <person name="Griggs A."/>
            <person name="Gujja S."/>
            <person name="Hansen M."/>
            <person name="Howarth C."/>
            <person name="Imamovic A."/>
            <person name="Ireland A."/>
            <person name="Larimer J."/>
            <person name="McCowan C."/>
            <person name="Murphy C."/>
            <person name="Pearson M."/>
            <person name="Poon T.W."/>
            <person name="Priest M."/>
            <person name="Roberts A."/>
            <person name="Saif S."/>
            <person name="Shea T."/>
            <person name="Sisk P."/>
            <person name="Sykes S."/>
            <person name="Wortman J."/>
            <person name="Nusbaum C."/>
            <person name="Birren B."/>
        </authorList>
    </citation>
    <scope>NUCLEOTIDE SEQUENCE [LARGE SCALE GENOMIC DNA]</scope>
    <source>
        <strain evidence="4">FAR1</strain>
    </source>
</reference>
<feature type="region of interest" description="Disordered" evidence="2">
    <location>
        <begin position="1"/>
        <end position="30"/>
    </location>
</feature>
<dbReference type="EMBL" id="AXCN02002865">
    <property type="status" value="NOT_ANNOTATED_CDS"/>
    <property type="molecule type" value="Genomic_DNA"/>
</dbReference>
<dbReference type="EnsemblMetazoa" id="AFAF012823-RA">
    <property type="protein sequence ID" value="AFAF012823-PA"/>
    <property type="gene ID" value="AFAF012823"/>
</dbReference>
<dbReference type="AlphaFoldDB" id="A0A182QLW2"/>
<protein>
    <submittedName>
        <fullName evidence="3">Uncharacterized protein</fullName>
    </submittedName>
</protein>
<accession>A0A182QLW2</accession>